<dbReference type="OMA" id="YIATPER"/>
<reference evidence="2" key="1">
    <citation type="submission" date="2014-01" db="EMBL/GenBank/DDBJ databases">
        <title>The genome of the white-rot fungus Pycnoporus cinnabarinus: a basidiomycete model with a versatile arsenal for lignocellulosic biomass breakdown.</title>
        <authorList>
            <person name="Levasseur A."/>
            <person name="Lomascolo A."/>
            <person name="Ruiz-Duenas F.J."/>
            <person name="Uzan E."/>
            <person name="Piumi F."/>
            <person name="Kues U."/>
            <person name="Ram A.F.J."/>
            <person name="Murat C."/>
            <person name="Haon M."/>
            <person name="Benoit I."/>
            <person name="Arfi Y."/>
            <person name="Chevret D."/>
            <person name="Drula E."/>
            <person name="Kwon M.J."/>
            <person name="Gouret P."/>
            <person name="Lesage-Meessen L."/>
            <person name="Lombard V."/>
            <person name="Mariette J."/>
            <person name="Noirot C."/>
            <person name="Park J."/>
            <person name="Patyshakuliyeva A."/>
            <person name="Wieneger R.A.B."/>
            <person name="Wosten H.A.B."/>
            <person name="Martin F."/>
            <person name="Coutinho P.M."/>
            <person name="de Vries R."/>
            <person name="Martinez A.T."/>
            <person name="Klopp C."/>
            <person name="Pontarotti P."/>
            <person name="Henrissat B."/>
            <person name="Record E."/>
        </authorList>
    </citation>
    <scope>NUCLEOTIDE SEQUENCE [LARGE SCALE GENOMIC DNA]</scope>
    <source>
        <strain evidence="2">BRFM137</strain>
    </source>
</reference>
<name>A0A060S8H1_PYCCI</name>
<feature type="region of interest" description="Disordered" evidence="1">
    <location>
        <begin position="285"/>
        <end position="318"/>
    </location>
</feature>
<evidence type="ECO:0000313" key="3">
    <source>
        <dbReference type="Proteomes" id="UP000029665"/>
    </source>
</evidence>
<gene>
    <name evidence="2" type="ORF">BN946_scf184996.g10</name>
</gene>
<dbReference type="EMBL" id="CCBP010000021">
    <property type="protein sequence ID" value="CDO68579.1"/>
    <property type="molecule type" value="Genomic_DNA"/>
</dbReference>
<feature type="compositionally biased region" description="Low complexity" evidence="1">
    <location>
        <begin position="295"/>
        <end position="305"/>
    </location>
</feature>
<dbReference type="AlphaFoldDB" id="A0A060S8H1"/>
<comment type="caution">
    <text evidence="2">The sequence shown here is derived from an EMBL/GenBank/DDBJ whole genome shotgun (WGS) entry which is preliminary data.</text>
</comment>
<evidence type="ECO:0000313" key="2">
    <source>
        <dbReference type="EMBL" id="CDO68579.1"/>
    </source>
</evidence>
<organism evidence="2 3">
    <name type="scientific">Pycnoporus cinnabarinus</name>
    <name type="common">Cinnabar-red polypore</name>
    <name type="synonym">Trametes cinnabarina</name>
    <dbReference type="NCBI Taxonomy" id="5643"/>
    <lineage>
        <taxon>Eukaryota</taxon>
        <taxon>Fungi</taxon>
        <taxon>Dikarya</taxon>
        <taxon>Basidiomycota</taxon>
        <taxon>Agaricomycotina</taxon>
        <taxon>Agaricomycetes</taxon>
        <taxon>Polyporales</taxon>
        <taxon>Polyporaceae</taxon>
        <taxon>Trametes</taxon>
    </lineage>
</organism>
<feature type="compositionally biased region" description="Polar residues" evidence="1">
    <location>
        <begin position="133"/>
        <end position="144"/>
    </location>
</feature>
<protein>
    <submittedName>
        <fullName evidence="2">Uncharacterized protein</fullName>
    </submittedName>
</protein>
<evidence type="ECO:0000256" key="1">
    <source>
        <dbReference type="SAM" id="MobiDB-lite"/>
    </source>
</evidence>
<keyword evidence="3" id="KW-1185">Reference proteome</keyword>
<dbReference type="Proteomes" id="UP000029665">
    <property type="component" value="Unassembled WGS sequence"/>
</dbReference>
<dbReference type="HOGENOM" id="CLU_483230_0_0_1"/>
<dbReference type="OrthoDB" id="2758669at2759"/>
<sequence length="564" mass="63178">MSDTNVSNEPLEFDLDVNNMFSIDLCHGTEAQPTLWDPALLATSLEPLPGNENTPPSQADCMSSQDGVMSLHTIGTPAAGFLPHPPAQRSPLVPATLQGHSNVPLPTSEGYKASGESIGSPVAGGTGPAASATHPQSTELQISSDDGESGPGPRSHSRSRSEIKTKSRGGATRGRGRGGRGSKSGPLNRRSRGASDEEISKLDDEAKAAASIPKGLTEEQKLQVVEYVTDERRWPQFRVKQNVYWTELSQEVFKGHVTVTQISNYWYNQVWDKYKACMENLVKPTGGGDGDDDWQGSTDTDGSDTGAEEPLEGSRKRKRALKEKLGVTKFSRNILEEFLHSKIFELVHKRAKNDNSVTRERSFNSAATLSDSDSFKQRLRKRGKINSPEEITSAYIEKALNYFQGQSESQVSWQQRKLELAERREKREEEQWQMQRQLQQREICMRERAQAMEMIMSGDEKLKEMGYMLLDKVKAEEMADIQQLLTPQQAHTMQHIVVMIYPVGSKNILQHVLHSFILSRIEIGYLFWIILATDKIIVKYDQGLNHMEGFFNVFTYQMSSILKP</sequence>
<feature type="region of interest" description="Disordered" evidence="1">
    <location>
        <begin position="77"/>
        <end position="198"/>
    </location>
</feature>
<proteinExistence type="predicted"/>
<accession>A0A060S8H1</accession>